<dbReference type="SMART" id="SM00856">
    <property type="entry name" value="PMEI"/>
    <property type="match status" value="1"/>
</dbReference>
<dbReference type="CDD" id="cd15795">
    <property type="entry name" value="PMEI-Pla_a_1_like"/>
    <property type="match status" value="1"/>
</dbReference>
<dbReference type="Gene3D" id="1.20.140.40">
    <property type="entry name" value="Invertase/pectin methylesterase inhibitor family protein"/>
    <property type="match status" value="1"/>
</dbReference>
<keyword evidence="2" id="KW-1015">Disulfide bond</keyword>
<dbReference type="PANTHER" id="PTHR35357:SF25">
    <property type="entry name" value="OS02G0103300 PROTEIN"/>
    <property type="match status" value="1"/>
</dbReference>
<dbReference type="AlphaFoldDB" id="A0AB40BFJ0"/>
<feature type="domain" description="Pectinesterase inhibitor" evidence="5">
    <location>
        <begin position="32"/>
        <end position="183"/>
    </location>
</feature>
<feature type="chain" id="PRO_5044231613" evidence="4">
    <location>
        <begin position="24"/>
        <end position="188"/>
    </location>
</feature>
<feature type="signal peptide" evidence="4">
    <location>
        <begin position="1"/>
        <end position="23"/>
    </location>
</feature>
<dbReference type="GO" id="GO:0004857">
    <property type="term" value="F:enzyme inhibitor activity"/>
    <property type="evidence" value="ECO:0007669"/>
    <property type="project" value="InterPro"/>
</dbReference>
<dbReference type="InterPro" id="IPR034088">
    <property type="entry name" value="Pla_a_1-like"/>
</dbReference>
<dbReference type="InterPro" id="IPR035513">
    <property type="entry name" value="Invertase/methylesterase_inhib"/>
</dbReference>
<gene>
    <name evidence="7" type="primary">LOC120262147</name>
</gene>
<evidence type="ECO:0000259" key="5">
    <source>
        <dbReference type="SMART" id="SM00856"/>
    </source>
</evidence>
<evidence type="ECO:0000256" key="1">
    <source>
        <dbReference type="ARBA" id="ARBA00022729"/>
    </source>
</evidence>
<organism evidence="6 7">
    <name type="scientific">Dioscorea cayennensis subsp. rotundata</name>
    <name type="common">White Guinea yam</name>
    <name type="synonym">Dioscorea rotundata</name>
    <dbReference type="NCBI Taxonomy" id="55577"/>
    <lineage>
        <taxon>Eukaryota</taxon>
        <taxon>Viridiplantae</taxon>
        <taxon>Streptophyta</taxon>
        <taxon>Embryophyta</taxon>
        <taxon>Tracheophyta</taxon>
        <taxon>Spermatophyta</taxon>
        <taxon>Magnoliopsida</taxon>
        <taxon>Liliopsida</taxon>
        <taxon>Dioscoreales</taxon>
        <taxon>Dioscoreaceae</taxon>
        <taxon>Dioscorea</taxon>
    </lineage>
</organism>
<dbReference type="FunFam" id="1.20.140.40:FF:000002">
    <property type="entry name" value="Putative invertase inhibitor"/>
    <property type="match status" value="1"/>
</dbReference>
<evidence type="ECO:0000313" key="6">
    <source>
        <dbReference type="Proteomes" id="UP001515500"/>
    </source>
</evidence>
<dbReference type="Proteomes" id="UP001515500">
    <property type="component" value="Chromosome 1"/>
</dbReference>
<dbReference type="SUPFAM" id="SSF101148">
    <property type="entry name" value="Plant invertase/pectin methylesterase inhibitor"/>
    <property type="match status" value="1"/>
</dbReference>
<proteinExistence type="inferred from homology"/>
<dbReference type="GeneID" id="120262147"/>
<dbReference type="NCBIfam" id="TIGR01614">
    <property type="entry name" value="PME_inhib"/>
    <property type="match status" value="1"/>
</dbReference>
<evidence type="ECO:0000256" key="4">
    <source>
        <dbReference type="SAM" id="SignalP"/>
    </source>
</evidence>
<protein>
    <submittedName>
        <fullName evidence="7">Invertase inhibitor</fullName>
    </submittedName>
</protein>
<comment type="similarity">
    <text evidence="3">Belongs to the PMEI family.</text>
</comment>
<evidence type="ECO:0000313" key="7">
    <source>
        <dbReference type="RefSeq" id="XP_039126150.1"/>
    </source>
</evidence>
<evidence type="ECO:0000256" key="3">
    <source>
        <dbReference type="ARBA" id="ARBA00038471"/>
    </source>
</evidence>
<evidence type="ECO:0000256" key="2">
    <source>
        <dbReference type="ARBA" id="ARBA00023157"/>
    </source>
</evidence>
<keyword evidence="6" id="KW-1185">Reference proteome</keyword>
<keyword evidence="1 4" id="KW-0732">Signal</keyword>
<sequence>MRPLKCVYLFIFILYLSVRQNAAATSKDGTCATVAGVDETCKTLAEGEDDINLDFCVSTLKSDPRSASVDMHGLAVIATRQLLAHASSTESKIEEMMELEMDGKEKDAFGSCLDEYRDALDKLNDALDNLNSKLYDEAIALMEKVFDAGEICEEAFLEVQEGASPVASEDRNYGQLAGVALALAKSVE</sequence>
<accession>A0AB40BFJ0</accession>
<reference evidence="7" key="2">
    <citation type="submission" date="2025-08" db="UniProtKB">
        <authorList>
            <consortium name="RefSeq"/>
        </authorList>
    </citation>
    <scope>IDENTIFICATION</scope>
</reference>
<name>A0AB40BFJ0_DIOCR</name>
<dbReference type="RefSeq" id="XP_039126150.1">
    <property type="nucleotide sequence ID" value="XM_039270216.1"/>
</dbReference>
<dbReference type="PANTHER" id="PTHR35357">
    <property type="entry name" value="OS02G0537100 PROTEIN"/>
    <property type="match status" value="1"/>
</dbReference>
<dbReference type="InterPro" id="IPR006501">
    <property type="entry name" value="Pectinesterase_inhib_dom"/>
</dbReference>
<reference evidence="6" key="1">
    <citation type="submission" date="2025-05" db="UniProtKB">
        <authorList>
            <consortium name="RefSeq"/>
        </authorList>
    </citation>
    <scope>NUCLEOTIDE SEQUENCE [LARGE SCALE GENOMIC DNA]</scope>
</reference>
<dbReference type="Pfam" id="PF04043">
    <property type="entry name" value="PMEI"/>
    <property type="match status" value="1"/>
</dbReference>
<dbReference type="GO" id="GO:0005576">
    <property type="term" value="C:extracellular region"/>
    <property type="evidence" value="ECO:0007669"/>
    <property type="project" value="UniProtKB-ARBA"/>
</dbReference>